<protein>
    <recommendedName>
        <fullName evidence="3">AbiEi antitoxin C-terminal domain-containing protein</fullName>
    </recommendedName>
</protein>
<evidence type="ECO:0000313" key="1">
    <source>
        <dbReference type="EMBL" id="OIN89294.1"/>
    </source>
</evidence>
<sequence>MRFEKFKNSLSLSVFTVVQAAQTNVQLARWHKAGKLIRLKRGVYQFADRQVEEFSMANFLYSPSYISLETALNNFGTIPDVSANVISISPVTTKIIKTVKGIFLYSKIDQALYFGWQKIKDGSGIYYQIALPEKALLDWIYLRKISNLKEQRVDLSGLNRTRLKQFSRFFPGWVKGVINEQFNR</sequence>
<name>A0A1J4RTR1_9BACT</name>
<evidence type="ECO:0008006" key="3">
    <source>
        <dbReference type="Google" id="ProtNLM"/>
    </source>
</evidence>
<comment type="caution">
    <text evidence="1">The sequence shown here is derived from an EMBL/GenBank/DDBJ whole genome shotgun (WGS) entry which is preliminary data.</text>
</comment>
<reference evidence="1 2" key="1">
    <citation type="journal article" date="2016" name="Environ. Microbiol.">
        <title>Genomic resolution of a cold subsurface aquifer community provides metabolic insights for novel microbes adapted to high CO concentrations.</title>
        <authorList>
            <person name="Probst A.J."/>
            <person name="Castelle C.J."/>
            <person name="Singh A."/>
            <person name="Brown C.T."/>
            <person name="Anantharaman K."/>
            <person name="Sharon I."/>
            <person name="Hug L.A."/>
            <person name="Burstein D."/>
            <person name="Emerson J.B."/>
            <person name="Thomas B.C."/>
            <person name="Banfield J.F."/>
        </authorList>
    </citation>
    <scope>NUCLEOTIDE SEQUENCE [LARGE SCALE GENOMIC DNA]</scope>
    <source>
        <strain evidence="1">CG1_02_47_37</strain>
    </source>
</reference>
<accession>A0A1J4RTR1</accession>
<organism evidence="1 2">
    <name type="scientific">Candidatus Beckwithbacteria bacterium CG1_02_47_37</name>
    <dbReference type="NCBI Taxonomy" id="1805034"/>
    <lineage>
        <taxon>Bacteria</taxon>
        <taxon>Candidatus Beckwithiibacteriota</taxon>
    </lineage>
</organism>
<dbReference type="STRING" id="1805034.AUJ59_01870"/>
<dbReference type="AlphaFoldDB" id="A0A1J4RTR1"/>
<evidence type="ECO:0000313" key="2">
    <source>
        <dbReference type="Proteomes" id="UP000183144"/>
    </source>
</evidence>
<dbReference type="Proteomes" id="UP000183144">
    <property type="component" value="Unassembled WGS sequence"/>
</dbReference>
<proteinExistence type="predicted"/>
<dbReference type="EMBL" id="MNUI01000035">
    <property type="protein sequence ID" value="OIN89294.1"/>
    <property type="molecule type" value="Genomic_DNA"/>
</dbReference>
<gene>
    <name evidence="1" type="ORF">AUJ59_01870</name>
</gene>